<evidence type="ECO:0000313" key="2">
    <source>
        <dbReference type="Proteomes" id="UP000243975"/>
    </source>
</evidence>
<evidence type="ECO:0000313" key="1">
    <source>
        <dbReference type="EMBL" id="KVI04420.1"/>
    </source>
</evidence>
<organism evidence="1 2">
    <name type="scientific">Cynara cardunculus var. scolymus</name>
    <name type="common">Globe artichoke</name>
    <name type="synonym">Cynara scolymus</name>
    <dbReference type="NCBI Taxonomy" id="59895"/>
    <lineage>
        <taxon>Eukaryota</taxon>
        <taxon>Viridiplantae</taxon>
        <taxon>Streptophyta</taxon>
        <taxon>Embryophyta</taxon>
        <taxon>Tracheophyta</taxon>
        <taxon>Spermatophyta</taxon>
        <taxon>Magnoliopsida</taxon>
        <taxon>eudicotyledons</taxon>
        <taxon>Gunneridae</taxon>
        <taxon>Pentapetalae</taxon>
        <taxon>asterids</taxon>
        <taxon>campanulids</taxon>
        <taxon>Asterales</taxon>
        <taxon>Asteraceae</taxon>
        <taxon>Carduoideae</taxon>
        <taxon>Cardueae</taxon>
        <taxon>Carduinae</taxon>
        <taxon>Cynara</taxon>
    </lineage>
</organism>
<gene>
    <name evidence="1" type="ORF">Ccrd_017267</name>
</gene>
<keyword evidence="2" id="KW-1185">Reference proteome</keyword>
<sequence length="64" mass="7508">MLCQNQVCFQNKKLATFQDLNRSKGFIDFKQSILMFFFILIISPAAEHECLKRGVKEVVKSIRR</sequence>
<proteinExistence type="predicted"/>
<dbReference type="Proteomes" id="UP000243975">
    <property type="component" value="Unassembled WGS sequence"/>
</dbReference>
<dbReference type="EMBL" id="LEKV01002104">
    <property type="protein sequence ID" value="KVI04420.1"/>
    <property type="molecule type" value="Genomic_DNA"/>
</dbReference>
<accession>A0A103Y8F7</accession>
<dbReference type="AlphaFoldDB" id="A0A103Y8F7"/>
<protein>
    <submittedName>
        <fullName evidence="1">Uncharacterized protein</fullName>
    </submittedName>
</protein>
<name>A0A103Y8F7_CYNCS</name>
<feature type="non-terminal residue" evidence="1">
    <location>
        <position position="1"/>
    </location>
</feature>
<reference evidence="1 2" key="1">
    <citation type="journal article" date="2016" name="Sci. Rep.">
        <title>The genome sequence of the outbreeding globe artichoke constructed de novo incorporating a phase-aware low-pass sequencing strategy of F1 progeny.</title>
        <authorList>
            <person name="Scaglione D."/>
            <person name="Reyes-Chin-Wo S."/>
            <person name="Acquadro A."/>
            <person name="Froenicke L."/>
            <person name="Portis E."/>
            <person name="Beitel C."/>
            <person name="Tirone M."/>
            <person name="Mauro R."/>
            <person name="Lo Monaco A."/>
            <person name="Mauromicale G."/>
            <person name="Faccioli P."/>
            <person name="Cattivelli L."/>
            <person name="Rieseberg L."/>
            <person name="Michelmore R."/>
            <person name="Lanteri S."/>
        </authorList>
    </citation>
    <scope>NUCLEOTIDE SEQUENCE [LARGE SCALE GENOMIC DNA]</scope>
    <source>
        <strain evidence="1">2C</strain>
    </source>
</reference>
<dbReference type="Gramene" id="KVI04420">
    <property type="protein sequence ID" value="KVI04420"/>
    <property type="gene ID" value="Ccrd_017267"/>
</dbReference>
<comment type="caution">
    <text evidence="1">The sequence shown here is derived from an EMBL/GenBank/DDBJ whole genome shotgun (WGS) entry which is preliminary data.</text>
</comment>